<feature type="transmembrane region" description="Helical" evidence="1">
    <location>
        <begin position="33"/>
        <end position="53"/>
    </location>
</feature>
<reference evidence="2 3" key="1">
    <citation type="submission" date="2015-12" db="EMBL/GenBank/DDBJ databases">
        <title>The genome of Folsomia candida.</title>
        <authorList>
            <person name="Faddeeva A."/>
            <person name="Derks M.F."/>
            <person name="Anvar Y."/>
            <person name="Smit S."/>
            <person name="Van Straalen N."/>
            <person name="Roelofs D."/>
        </authorList>
    </citation>
    <scope>NUCLEOTIDE SEQUENCE [LARGE SCALE GENOMIC DNA]</scope>
    <source>
        <strain evidence="2 3">VU population</strain>
        <tissue evidence="2">Whole body</tissue>
    </source>
</reference>
<proteinExistence type="predicted"/>
<feature type="transmembrane region" description="Helical" evidence="1">
    <location>
        <begin position="94"/>
        <end position="118"/>
    </location>
</feature>
<evidence type="ECO:0000256" key="1">
    <source>
        <dbReference type="SAM" id="Phobius"/>
    </source>
</evidence>
<keyword evidence="1" id="KW-1133">Transmembrane helix</keyword>
<name>A0A226DIE2_FOLCA</name>
<keyword evidence="1" id="KW-0812">Transmembrane</keyword>
<keyword evidence="1" id="KW-0472">Membrane</keyword>
<accession>A0A226DIE2</accession>
<dbReference type="AlphaFoldDB" id="A0A226DIE2"/>
<protein>
    <submittedName>
        <fullName evidence="2">Uncharacterized protein</fullName>
    </submittedName>
</protein>
<evidence type="ECO:0000313" key="2">
    <source>
        <dbReference type="EMBL" id="OXA44748.1"/>
    </source>
</evidence>
<sequence>MVVFVANLLVHFSRSFTEMIEPSTTILLKVVTMSYFVWLSGCLLLAAVGATKLQSFFGFIAKNYASPEYADNLEVINLKLDIEQGPLGIKAHTFLITHGFIVTIFSQVITYVVVLLQFTSTPPKQGKD</sequence>
<keyword evidence="3" id="KW-1185">Reference proteome</keyword>
<gene>
    <name evidence="2" type="ORF">Fcan01_20522</name>
</gene>
<dbReference type="OrthoDB" id="5800391at2759"/>
<dbReference type="Proteomes" id="UP000198287">
    <property type="component" value="Unassembled WGS sequence"/>
</dbReference>
<comment type="caution">
    <text evidence="2">The sequence shown here is derived from an EMBL/GenBank/DDBJ whole genome shotgun (WGS) entry which is preliminary data.</text>
</comment>
<organism evidence="2 3">
    <name type="scientific">Folsomia candida</name>
    <name type="common">Springtail</name>
    <dbReference type="NCBI Taxonomy" id="158441"/>
    <lineage>
        <taxon>Eukaryota</taxon>
        <taxon>Metazoa</taxon>
        <taxon>Ecdysozoa</taxon>
        <taxon>Arthropoda</taxon>
        <taxon>Hexapoda</taxon>
        <taxon>Collembola</taxon>
        <taxon>Entomobryomorpha</taxon>
        <taxon>Isotomoidea</taxon>
        <taxon>Isotomidae</taxon>
        <taxon>Proisotominae</taxon>
        <taxon>Folsomia</taxon>
    </lineage>
</organism>
<evidence type="ECO:0000313" key="3">
    <source>
        <dbReference type="Proteomes" id="UP000198287"/>
    </source>
</evidence>
<dbReference type="EMBL" id="LNIX01000019">
    <property type="protein sequence ID" value="OXA44748.1"/>
    <property type="molecule type" value="Genomic_DNA"/>
</dbReference>